<keyword evidence="10" id="KW-0676">Redox-active center</keyword>
<dbReference type="Gene3D" id="1.10.287.2900">
    <property type="match status" value="1"/>
</dbReference>
<dbReference type="Pfam" id="PF06747">
    <property type="entry name" value="CHCH"/>
    <property type="match status" value="1"/>
</dbReference>
<dbReference type="InterPro" id="IPR010625">
    <property type="entry name" value="CHCH"/>
</dbReference>
<keyword evidence="8" id="KW-0496">Mitochondrion</keyword>
<comment type="cofactor">
    <cofactor evidence="1">
        <name>Cu(2+)</name>
        <dbReference type="ChEBI" id="CHEBI:29036"/>
    </cofactor>
</comment>
<dbReference type="PROSITE" id="PS51808">
    <property type="entry name" value="CHCH"/>
    <property type="match status" value="1"/>
</dbReference>
<comment type="subcellular location">
    <subcellularLocation>
        <location evidence="2">Mitochondrion inner membrane</location>
        <topology evidence="2">Single-pass type II membrane protein</topology>
        <orientation evidence="2">Intermembrane side</orientation>
    </subcellularLocation>
</comment>
<evidence type="ECO:0000256" key="5">
    <source>
        <dbReference type="ARBA" id="ARBA00022927"/>
    </source>
</evidence>
<protein>
    <recommendedName>
        <fullName evidence="3">Mitochondrial intermembrane space import and assembly protein 40</fullName>
    </recommendedName>
    <alternativeName>
        <fullName evidence="12">Mitochondrial import inner membrane translocase TIM40</fullName>
    </alternativeName>
</protein>
<keyword evidence="9" id="KW-1015">Disulfide bond</keyword>
<dbReference type="PANTHER" id="PTHR21622">
    <property type="entry name" value="COILED-COIL-HELIX-COILED-COIL-HELIX DOMAIN CONTAINING 4"/>
    <property type="match status" value="1"/>
</dbReference>
<keyword evidence="4" id="KW-0813">Transport</keyword>
<sequence length="326" mass="34797">MFRAAVRSAPRALRQPSTIASAGRRFASTAPADKRYTWKGTATRWGLAIGALYIYNTSPMFADELPSRLSDEPPQFAESDLQTVDAIVDEKRKQLDAKLKARESQTTKEAVAADSATPQQTQSTAVASPEDAEKSPEQLEEEAGQQGAFNPETGEINFDCPCLGGMAHGPCGEEFKAAFSCFVYSDQEPKGIECIDKFQHMQDCFRKYPDVYGAEIADEEAAGQEAEQLALDMPTPDSGAPKTERVMAATPGHTEEKPAAPASKAEPSHDEVLKVTPADAPKGSPSPDNAAGQDDKGDADAAVGPISEERGVPEKAFDATGANKTQ</sequence>
<evidence type="ECO:0000259" key="14">
    <source>
        <dbReference type="Pfam" id="PF06747"/>
    </source>
</evidence>
<proteinExistence type="predicted"/>
<dbReference type="InterPro" id="IPR039289">
    <property type="entry name" value="CHCHD4"/>
</dbReference>
<evidence type="ECO:0000256" key="13">
    <source>
        <dbReference type="SAM" id="MobiDB-lite"/>
    </source>
</evidence>
<feature type="region of interest" description="Disordered" evidence="13">
    <location>
        <begin position="231"/>
        <end position="326"/>
    </location>
</feature>
<feature type="region of interest" description="Disordered" evidence="13">
    <location>
        <begin position="98"/>
        <end position="152"/>
    </location>
</feature>
<evidence type="ECO:0000256" key="1">
    <source>
        <dbReference type="ARBA" id="ARBA00001973"/>
    </source>
</evidence>
<dbReference type="PANTHER" id="PTHR21622:SF0">
    <property type="entry name" value="COILED-COIL-HELIX-COILED-COIL-HELIX DOMAIN CONTAINING 4"/>
    <property type="match status" value="1"/>
</dbReference>
<evidence type="ECO:0000256" key="9">
    <source>
        <dbReference type="ARBA" id="ARBA00023157"/>
    </source>
</evidence>
<feature type="compositionally biased region" description="Polar residues" evidence="13">
    <location>
        <begin position="116"/>
        <end position="126"/>
    </location>
</feature>
<gene>
    <name evidence="15" type="primary">MIA40</name>
    <name evidence="15" type="ORF">Daus18300_005578</name>
</gene>
<comment type="function">
    <text evidence="11">Required for the import and folding of small cysteine-containing proteins (small Tim) in the mitochondrial intermembrane space (IMS). Forms a redox cycle with ERV1 that involves a disulfide relay system. Precursor proteins to be imported into the IMS are translocated in their reduced form into the mitochondria. The oxidized form of MIA40 forms a transient intermolecular disulfide bridge with the reduced precursor protein, resulting in oxidation of the precursor protein that now contains an intramolecular disulfide bond and is able to undergo folding in the IMS.</text>
</comment>
<evidence type="ECO:0000256" key="11">
    <source>
        <dbReference type="ARBA" id="ARBA00024980"/>
    </source>
</evidence>
<evidence type="ECO:0000256" key="10">
    <source>
        <dbReference type="ARBA" id="ARBA00023284"/>
    </source>
</evidence>
<evidence type="ECO:0000256" key="12">
    <source>
        <dbReference type="ARBA" id="ARBA00033150"/>
    </source>
</evidence>
<keyword evidence="16" id="KW-1185">Reference proteome</keyword>
<keyword evidence="7" id="KW-0811">Translocation</keyword>
<feature type="compositionally biased region" description="Basic and acidic residues" evidence="13">
    <location>
        <begin position="307"/>
        <end position="317"/>
    </location>
</feature>
<feature type="domain" description="CHCH" evidence="14">
    <location>
        <begin position="171"/>
        <end position="207"/>
    </location>
</feature>
<evidence type="ECO:0000256" key="4">
    <source>
        <dbReference type="ARBA" id="ARBA00022448"/>
    </source>
</evidence>
<keyword evidence="6" id="KW-0560">Oxidoreductase</keyword>
<evidence type="ECO:0000313" key="16">
    <source>
        <dbReference type="Proteomes" id="UP001583177"/>
    </source>
</evidence>
<evidence type="ECO:0000256" key="8">
    <source>
        <dbReference type="ARBA" id="ARBA00023128"/>
    </source>
</evidence>
<evidence type="ECO:0000313" key="15">
    <source>
        <dbReference type="EMBL" id="KAL1869366.1"/>
    </source>
</evidence>
<keyword evidence="5" id="KW-0653">Protein transport</keyword>
<comment type="caution">
    <text evidence="15">The sequence shown here is derived from an EMBL/GenBank/DDBJ whole genome shotgun (WGS) entry which is preliminary data.</text>
</comment>
<evidence type="ECO:0000256" key="7">
    <source>
        <dbReference type="ARBA" id="ARBA00023010"/>
    </source>
</evidence>
<dbReference type="Proteomes" id="UP001583177">
    <property type="component" value="Unassembled WGS sequence"/>
</dbReference>
<reference evidence="15 16" key="1">
    <citation type="journal article" date="2024" name="IMA Fungus">
        <title>IMA Genome - F19 : A genome assembly and annotation guide to empower mycologists, including annotated draft genome sequences of Ceratocystis pirilliformis, Diaporthe australafricana, Fusarium ophioides, Paecilomyces lecythidis, and Sporothrix stenoceras.</title>
        <authorList>
            <person name="Aylward J."/>
            <person name="Wilson A.M."/>
            <person name="Visagie C.M."/>
            <person name="Spraker J."/>
            <person name="Barnes I."/>
            <person name="Buitendag C."/>
            <person name="Ceriani C."/>
            <person name="Del Mar Angel L."/>
            <person name="du Plessis D."/>
            <person name="Fuchs T."/>
            <person name="Gasser K."/>
            <person name="Kramer D."/>
            <person name="Li W."/>
            <person name="Munsamy K."/>
            <person name="Piso A."/>
            <person name="Price J.L."/>
            <person name="Sonnekus B."/>
            <person name="Thomas C."/>
            <person name="van der Nest A."/>
            <person name="van Dijk A."/>
            <person name="van Heerden A."/>
            <person name="van Vuuren N."/>
            <person name="Yilmaz N."/>
            <person name="Duong T.A."/>
            <person name="van der Merwe N.A."/>
            <person name="Wingfield M.J."/>
            <person name="Wingfield B.D."/>
        </authorList>
    </citation>
    <scope>NUCLEOTIDE SEQUENCE [LARGE SCALE GENOMIC DNA]</scope>
    <source>
        <strain evidence="15 16">CMW 18300</strain>
    </source>
</reference>
<dbReference type="EMBL" id="JAWRVE010000041">
    <property type="protein sequence ID" value="KAL1869366.1"/>
    <property type="molecule type" value="Genomic_DNA"/>
</dbReference>
<accession>A0ABR3X0Y9</accession>
<name>A0ABR3X0Y9_9PEZI</name>
<evidence type="ECO:0000256" key="2">
    <source>
        <dbReference type="ARBA" id="ARBA00004164"/>
    </source>
</evidence>
<organism evidence="15 16">
    <name type="scientific">Diaporthe australafricana</name>
    <dbReference type="NCBI Taxonomy" id="127596"/>
    <lineage>
        <taxon>Eukaryota</taxon>
        <taxon>Fungi</taxon>
        <taxon>Dikarya</taxon>
        <taxon>Ascomycota</taxon>
        <taxon>Pezizomycotina</taxon>
        <taxon>Sordariomycetes</taxon>
        <taxon>Sordariomycetidae</taxon>
        <taxon>Diaporthales</taxon>
        <taxon>Diaporthaceae</taxon>
        <taxon>Diaporthe</taxon>
    </lineage>
</organism>
<evidence type="ECO:0000256" key="3">
    <source>
        <dbReference type="ARBA" id="ARBA00013714"/>
    </source>
</evidence>
<evidence type="ECO:0000256" key="6">
    <source>
        <dbReference type="ARBA" id="ARBA00023002"/>
    </source>
</evidence>